<dbReference type="InterPro" id="IPR050326">
    <property type="entry name" value="NAD_dep_DNA_ligaseB"/>
</dbReference>
<evidence type="ECO:0000256" key="7">
    <source>
        <dbReference type="SAM" id="MobiDB-lite"/>
    </source>
</evidence>
<dbReference type="PANTHER" id="PTHR47810:SF1">
    <property type="entry name" value="DNA LIGASE B"/>
    <property type="match status" value="1"/>
</dbReference>
<feature type="compositionally biased region" description="Basic residues" evidence="7">
    <location>
        <begin position="97"/>
        <end position="113"/>
    </location>
</feature>
<dbReference type="Gene3D" id="2.40.50.140">
    <property type="entry name" value="Nucleic acid-binding proteins"/>
    <property type="match status" value="1"/>
</dbReference>
<dbReference type="EMBL" id="KN817562">
    <property type="protein sequence ID" value="KJA20927.1"/>
    <property type="molecule type" value="Genomic_DNA"/>
</dbReference>
<feature type="compositionally biased region" description="Low complexity" evidence="7">
    <location>
        <begin position="141"/>
        <end position="150"/>
    </location>
</feature>
<dbReference type="InterPro" id="IPR012310">
    <property type="entry name" value="DNA_ligase_ATP-dep_cent"/>
</dbReference>
<evidence type="ECO:0000313" key="10">
    <source>
        <dbReference type="Proteomes" id="UP000054270"/>
    </source>
</evidence>
<keyword evidence="10" id="KW-1185">Reference proteome</keyword>
<keyword evidence="6" id="KW-0862">Zinc</keyword>
<dbReference type="Gene3D" id="3.30.470.30">
    <property type="entry name" value="DNA ligase/mRNA capping enzyme"/>
    <property type="match status" value="1"/>
</dbReference>
<dbReference type="GO" id="GO:0003910">
    <property type="term" value="F:DNA ligase (ATP) activity"/>
    <property type="evidence" value="ECO:0007669"/>
    <property type="project" value="InterPro"/>
</dbReference>
<name>A0A0D2L2I5_HYPSF</name>
<dbReference type="Pfam" id="PF14743">
    <property type="entry name" value="DNA_ligase_OB_2"/>
    <property type="match status" value="1"/>
</dbReference>
<dbReference type="GO" id="GO:0008270">
    <property type="term" value="F:zinc ion binding"/>
    <property type="evidence" value="ECO:0007669"/>
    <property type="project" value="UniProtKB-KW"/>
</dbReference>
<dbReference type="InterPro" id="IPR012340">
    <property type="entry name" value="NA-bd_OB-fold"/>
</dbReference>
<evidence type="ECO:0000256" key="2">
    <source>
        <dbReference type="ARBA" id="ARBA00022598"/>
    </source>
</evidence>
<proteinExistence type="predicted"/>
<dbReference type="CDD" id="cd08041">
    <property type="entry name" value="OBF_kDNA_ligase_like"/>
    <property type="match status" value="1"/>
</dbReference>
<dbReference type="CDD" id="cd07896">
    <property type="entry name" value="Adenylation_kDNA_ligase_like"/>
    <property type="match status" value="1"/>
</dbReference>
<sequence length="458" mass="50143">MDELAEIAGIRPKVILADGQRHEAKSQSSSAVYTIKRTMDHYYCSCPAWRNQGGAPVNARTCKHLKTLLGDNYENARIKMKNPAGPQPKASASKTKAASKVKKRAPAAGKRKKPADDDDDDDAEYDEEKTDARPAKRLKKASSSSKPQSKGKAKEVDEDEEDEDEEDAEDAPSAAKSVPELLLANKWDIETGPDPTGWWMSEKLDGVRTYFDGSQFISRLGNPFTPPNWFLDKLPKDVTLDGELYGGRGEFQSTVSIVKTVNSVHWKNISFQIFDIPSLPLPFEDRYAALRAKFGPGGTHASDQLILVEHVLATSREHVLQRLKEVESLGGEGVMLRRAGSLYEGRRSSSLLKIKTFYDAEAVVTGHAPGKGRNKGITGALMCKMESGKLFNVGSGLTDKIRKAPPAVGSIITYRFQELTRDGVPRFPSYIGVAIDKDEPKDAEIPAHRKAGVASGSA</sequence>
<dbReference type="PROSITE" id="PS00333">
    <property type="entry name" value="DNA_LIGASE_A2"/>
    <property type="match status" value="1"/>
</dbReference>
<evidence type="ECO:0000256" key="1">
    <source>
        <dbReference type="ARBA" id="ARBA00001968"/>
    </source>
</evidence>
<dbReference type="InterPro" id="IPR007527">
    <property type="entry name" value="Znf_SWIM"/>
</dbReference>
<dbReference type="OMA" id="AFWNGKC"/>
<dbReference type="GO" id="GO:0005524">
    <property type="term" value="F:ATP binding"/>
    <property type="evidence" value="ECO:0007669"/>
    <property type="project" value="InterPro"/>
</dbReference>
<feature type="compositionally biased region" description="Acidic residues" evidence="7">
    <location>
        <begin position="116"/>
        <end position="129"/>
    </location>
</feature>
<evidence type="ECO:0000256" key="4">
    <source>
        <dbReference type="ARBA" id="ARBA00022763"/>
    </source>
</evidence>
<gene>
    <name evidence="9" type="ORF">HYPSUDRAFT_42528</name>
</gene>
<dbReference type="Pfam" id="PF01068">
    <property type="entry name" value="DNA_ligase_A_M"/>
    <property type="match status" value="1"/>
</dbReference>
<dbReference type="GO" id="GO:0006260">
    <property type="term" value="P:DNA replication"/>
    <property type="evidence" value="ECO:0007669"/>
    <property type="project" value="UniProtKB-KW"/>
</dbReference>
<protein>
    <recommendedName>
        <fullName evidence="8">SWIM-type domain-containing protein</fullName>
    </recommendedName>
</protein>
<evidence type="ECO:0000256" key="6">
    <source>
        <dbReference type="PROSITE-ProRule" id="PRU00325"/>
    </source>
</evidence>
<dbReference type="SUPFAM" id="SSF56091">
    <property type="entry name" value="DNA ligase/mRNA capping enzyme, catalytic domain"/>
    <property type="match status" value="1"/>
</dbReference>
<keyword evidence="5" id="KW-0234">DNA repair</keyword>
<organism evidence="9 10">
    <name type="scientific">Hypholoma sublateritium (strain FD-334 SS-4)</name>
    <dbReference type="NCBI Taxonomy" id="945553"/>
    <lineage>
        <taxon>Eukaryota</taxon>
        <taxon>Fungi</taxon>
        <taxon>Dikarya</taxon>
        <taxon>Basidiomycota</taxon>
        <taxon>Agaricomycotina</taxon>
        <taxon>Agaricomycetes</taxon>
        <taxon>Agaricomycetidae</taxon>
        <taxon>Agaricales</taxon>
        <taxon>Agaricineae</taxon>
        <taxon>Strophariaceae</taxon>
        <taxon>Hypholoma</taxon>
    </lineage>
</organism>
<evidence type="ECO:0000313" key="9">
    <source>
        <dbReference type="EMBL" id="KJA20927.1"/>
    </source>
</evidence>
<dbReference type="SUPFAM" id="SSF50249">
    <property type="entry name" value="Nucleic acid-binding proteins"/>
    <property type="match status" value="1"/>
</dbReference>
<feature type="domain" description="SWIM-type" evidence="8">
    <location>
        <begin position="33"/>
        <end position="73"/>
    </location>
</feature>
<dbReference type="PANTHER" id="PTHR47810">
    <property type="entry name" value="DNA LIGASE"/>
    <property type="match status" value="1"/>
</dbReference>
<reference evidence="10" key="1">
    <citation type="submission" date="2014-04" db="EMBL/GenBank/DDBJ databases">
        <title>Evolutionary Origins and Diversification of the Mycorrhizal Mutualists.</title>
        <authorList>
            <consortium name="DOE Joint Genome Institute"/>
            <consortium name="Mycorrhizal Genomics Consortium"/>
            <person name="Kohler A."/>
            <person name="Kuo A."/>
            <person name="Nagy L.G."/>
            <person name="Floudas D."/>
            <person name="Copeland A."/>
            <person name="Barry K.W."/>
            <person name="Cichocki N."/>
            <person name="Veneault-Fourrey C."/>
            <person name="LaButti K."/>
            <person name="Lindquist E.A."/>
            <person name="Lipzen A."/>
            <person name="Lundell T."/>
            <person name="Morin E."/>
            <person name="Murat C."/>
            <person name="Riley R."/>
            <person name="Ohm R."/>
            <person name="Sun H."/>
            <person name="Tunlid A."/>
            <person name="Henrissat B."/>
            <person name="Grigoriev I.V."/>
            <person name="Hibbett D.S."/>
            <person name="Martin F."/>
        </authorList>
    </citation>
    <scope>NUCLEOTIDE SEQUENCE [LARGE SCALE GENOMIC DNA]</scope>
    <source>
        <strain evidence="10">FD-334 SS-4</strain>
    </source>
</reference>
<dbReference type="GO" id="GO:0006281">
    <property type="term" value="P:DNA repair"/>
    <property type="evidence" value="ECO:0007669"/>
    <property type="project" value="UniProtKB-KW"/>
</dbReference>
<dbReference type="NCBIfam" id="NF006592">
    <property type="entry name" value="PRK09125.1"/>
    <property type="match status" value="1"/>
</dbReference>
<accession>A0A0D2L2I5</accession>
<evidence type="ECO:0000256" key="3">
    <source>
        <dbReference type="ARBA" id="ARBA00022705"/>
    </source>
</evidence>
<keyword evidence="3" id="KW-0235">DNA replication</keyword>
<keyword evidence="6" id="KW-0863">Zinc-finger</keyword>
<dbReference type="OrthoDB" id="411785at2759"/>
<dbReference type="STRING" id="945553.A0A0D2L2I5"/>
<dbReference type="Gene3D" id="3.30.1490.70">
    <property type="match status" value="1"/>
</dbReference>
<dbReference type="PROSITE" id="PS50966">
    <property type="entry name" value="ZF_SWIM"/>
    <property type="match status" value="1"/>
</dbReference>
<dbReference type="Proteomes" id="UP000054270">
    <property type="component" value="Unassembled WGS sequence"/>
</dbReference>
<comment type="cofactor">
    <cofactor evidence="1">
        <name>a divalent metal cation</name>
        <dbReference type="ChEBI" id="CHEBI:60240"/>
    </cofactor>
</comment>
<evidence type="ECO:0000256" key="5">
    <source>
        <dbReference type="ARBA" id="ARBA00023204"/>
    </source>
</evidence>
<feature type="region of interest" description="Disordered" evidence="7">
    <location>
        <begin position="78"/>
        <end position="179"/>
    </location>
</feature>
<keyword evidence="4" id="KW-0227">DNA damage</keyword>
<feature type="compositionally biased region" description="Acidic residues" evidence="7">
    <location>
        <begin position="156"/>
        <end position="170"/>
    </location>
</feature>
<dbReference type="GO" id="GO:0006310">
    <property type="term" value="P:DNA recombination"/>
    <property type="evidence" value="ECO:0007669"/>
    <property type="project" value="InterPro"/>
</dbReference>
<keyword evidence="2" id="KW-0436">Ligase</keyword>
<keyword evidence="6" id="KW-0479">Metal-binding</keyword>
<evidence type="ECO:0000259" key="8">
    <source>
        <dbReference type="PROSITE" id="PS50966"/>
    </source>
</evidence>
<dbReference type="InterPro" id="IPR016059">
    <property type="entry name" value="DNA_ligase_ATP-dep_CS"/>
</dbReference>
<dbReference type="InterPro" id="IPR029319">
    <property type="entry name" value="DNA_ligase_OB"/>
</dbReference>
<dbReference type="AlphaFoldDB" id="A0A0D2L2I5"/>